<keyword evidence="3 6" id="KW-0479">Metal-binding</keyword>
<evidence type="ECO:0000256" key="3">
    <source>
        <dbReference type="ARBA" id="ARBA00022723"/>
    </source>
</evidence>
<evidence type="ECO:0000256" key="4">
    <source>
        <dbReference type="ARBA" id="ARBA00022801"/>
    </source>
</evidence>
<protein>
    <recommendedName>
        <fullName evidence="6">Mitochondrial inner membrane protease ATP23</fullName>
        <ecNumber evidence="6">3.4.24.-</ecNumber>
    </recommendedName>
</protein>
<gene>
    <name evidence="7" type="ORF">SPARVUS_LOCUS9841646</name>
</gene>
<accession>A0ABN9EFG6</accession>
<dbReference type="InterPro" id="IPR019165">
    <property type="entry name" value="Peptidase_M76_ATP23"/>
</dbReference>
<evidence type="ECO:0000313" key="7">
    <source>
        <dbReference type="EMBL" id="CAI9583610.1"/>
    </source>
</evidence>
<keyword evidence="4 6" id="KW-0378">Hydrolase</keyword>
<dbReference type="Proteomes" id="UP001162483">
    <property type="component" value="Unassembled WGS sequence"/>
</dbReference>
<organism evidence="7 8">
    <name type="scientific">Staurois parvus</name>
    <dbReference type="NCBI Taxonomy" id="386267"/>
    <lineage>
        <taxon>Eukaryota</taxon>
        <taxon>Metazoa</taxon>
        <taxon>Chordata</taxon>
        <taxon>Craniata</taxon>
        <taxon>Vertebrata</taxon>
        <taxon>Euteleostomi</taxon>
        <taxon>Amphibia</taxon>
        <taxon>Batrachia</taxon>
        <taxon>Anura</taxon>
        <taxon>Neobatrachia</taxon>
        <taxon>Ranoidea</taxon>
        <taxon>Ranidae</taxon>
        <taxon>Staurois</taxon>
    </lineage>
</organism>
<dbReference type="PANTHER" id="PTHR21711:SF0">
    <property type="entry name" value="MITOCHONDRIAL INNER MEMBRANE PROTEASE ATP23 HOMOLOG"/>
    <property type="match status" value="1"/>
</dbReference>
<evidence type="ECO:0000256" key="1">
    <source>
        <dbReference type="ARBA" id="ARBA00009915"/>
    </source>
</evidence>
<keyword evidence="5 6" id="KW-0482">Metalloprotease</keyword>
<proteinExistence type="inferred from homology"/>
<dbReference type="Pfam" id="PF09768">
    <property type="entry name" value="Peptidase_M76"/>
    <property type="match status" value="1"/>
</dbReference>
<dbReference type="PANTHER" id="PTHR21711">
    <property type="entry name" value="MITOCHONDRIAL INNER MEMBRANE PROTEASE"/>
    <property type="match status" value="1"/>
</dbReference>
<comment type="caution">
    <text evidence="7">The sequence shown here is derived from an EMBL/GenBank/DDBJ whole genome shotgun (WGS) entry which is preliminary data.</text>
</comment>
<evidence type="ECO:0000313" key="8">
    <source>
        <dbReference type="Proteomes" id="UP001162483"/>
    </source>
</evidence>
<evidence type="ECO:0000256" key="2">
    <source>
        <dbReference type="ARBA" id="ARBA00022670"/>
    </source>
</evidence>
<dbReference type="EMBL" id="CATNWA010015461">
    <property type="protein sequence ID" value="CAI9583610.1"/>
    <property type="molecule type" value="Genomic_DNA"/>
</dbReference>
<name>A0ABN9EFG6_9NEOB</name>
<sequence>MAEENPTDEDHGYRLFPQRDRRNPKKASFMSTLYLLKFSCKNRLKIAMQQNPQVKILLDAMSKAGCTAYLDRHFACEECDTNVAGGFDSATSEVVLCQNTIANQHQMNRVVTHELIHAFDHCRAQVDFLSNMRHLACTEVGF</sequence>
<reference evidence="7" key="1">
    <citation type="submission" date="2023-05" db="EMBL/GenBank/DDBJ databases">
        <authorList>
            <person name="Stuckert A."/>
        </authorList>
    </citation>
    <scope>NUCLEOTIDE SEQUENCE</scope>
</reference>
<evidence type="ECO:0000256" key="6">
    <source>
        <dbReference type="RuleBase" id="RU364057"/>
    </source>
</evidence>
<comment type="similarity">
    <text evidence="1 6">Belongs to the peptidase M76 family.</text>
</comment>
<keyword evidence="8" id="KW-1185">Reference proteome</keyword>
<dbReference type="EC" id="3.4.24.-" evidence="6"/>
<evidence type="ECO:0000256" key="5">
    <source>
        <dbReference type="ARBA" id="ARBA00023049"/>
    </source>
</evidence>
<keyword evidence="2 6" id="KW-0645">Protease</keyword>